<dbReference type="Proteomes" id="UP000663864">
    <property type="component" value="Unassembled WGS sequence"/>
</dbReference>
<dbReference type="InterPro" id="IPR027417">
    <property type="entry name" value="P-loop_NTPase"/>
</dbReference>
<name>A0A815U300_9BILA</name>
<dbReference type="SUPFAM" id="SSF52540">
    <property type="entry name" value="P-loop containing nucleoside triphosphate hydrolases"/>
    <property type="match status" value="1"/>
</dbReference>
<protein>
    <recommendedName>
        <fullName evidence="1">SecA DEAD-like N-terminal domain-containing protein</fullName>
    </recommendedName>
</protein>
<dbReference type="GO" id="GO:0016020">
    <property type="term" value="C:membrane"/>
    <property type="evidence" value="ECO:0007669"/>
    <property type="project" value="InterPro"/>
</dbReference>
<dbReference type="EMBL" id="CAJNOT010007589">
    <property type="protein sequence ID" value="CAF1508574.1"/>
    <property type="molecule type" value="Genomic_DNA"/>
</dbReference>
<dbReference type="InterPro" id="IPR011115">
    <property type="entry name" value="SecA_DEAD"/>
</dbReference>
<feature type="non-terminal residue" evidence="2">
    <location>
        <position position="932"/>
    </location>
</feature>
<accession>A0A815U300</accession>
<sequence length="932" mass="110317">MAHSSVSTSETLRVVEELMKMFSDNYSGREKLKVLISNIASAQSLFLKLRSVIVKYEKHGENIDEHINFLNQLKKFKILIEENLIKSIQNHDITLIIGDYLSAIREDYKLIRNYVQTLDEINQKIKKQISNGKNKKKIGDLIIRGVEDKIPNFIYLDQKNHNDDEKKSEIMKTFYKYFIDYISFIREALENMLNDNNYRIKLENLQSKLLNTKSLDIKDYFSEIKSKIIDDRGYSTEILLENLAKNPIVHSSIANSSDFYCDIFINILKTTTDKKCIGSLTILIYKLDESGFVKLNRQIFENKLSIDLVFKTIYDKGIELWLNEPIINPTSIKNRIINYFKPTSLNNLDQLRKKIDNLFMLILSENLNIQFRDVVIDEKNSIGTYNLLSDIYGQRIKNLDFSDDIINVKYCLNRYFFLSLEYSDLDDVNGFDVFAKLLFYIHTYDDDDDDKLHHRNTHKDSILKLKRKFSKVYNVDNRENLNDLVEILKVMINIQSYNFRLDCVEKIISKLENNEELNVKIEVLKIFLDTEIYGSEICLRLAQSFNIHLIKCITNDKDKIKTDLCNYNPNFESVIKHLDDLNMKFDVDDEVSPGFSIPYYLSAKLATDKRYNSESDDYDVENNQIVMSILFKVFTCSTDRDKEEFLKNKNDINNEFVKLFESVNRLIKFYNTDNNNEINQKLRDVSIQCILNGFSEKNDESLKQRNDFARIIIDNFINYKLEHITKIVQSSSQNEIFNLFDIIMKRKNNDNLREWAENTSKLKDKIYFLYCYHQYPENEFNQWYQELNSNSSYERIDRERKIIKEDFHENIKAFDLINIKYLQHNQVGALALINDYLKDPLKNQNNLFIKIGTGQGKSLTIAETARKIIQMNRNAHKPKQQVFIITCYDHLAKRDHENYHIYYRYFDIKSMHCSSNSSTRHFYDKDVIYSYI</sequence>
<proteinExistence type="predicted"/>
<dbReference type="GO" id="GO:0005524">
    <property type="term" value="F:ATP binding"/>
    <property type="evidence" value="ECO:0007669"/>
    <property type="project" value="InterPro"/>
</dbReference>
<dbReference type="AlphaFoldDB" id="A0A815U300"/>
<dbReference type="GO" id="GO:0017038">
    <property type="term" value="P:protein import"/>
    <property type="evidence" value="ECO:0007669"/>
    <property type="project" value="InterPro"/>
</dbReference>
<gene>
    <name evidence="2" type="ORF">ZHD862_LOCUS37801</name>
</gene>
<dbReference type="Gene3D" id="3.40.50.300">
    <property type="entry name" value="P-loop containing nucleotide triphosphate hydrolases"/>
    <property type="match status" value="1"/>
</dbReference>
<evidence type="ECO:0000313" key="3">
    <source>
        <dbReference type="Proteomes" id="UP000663864"/>
    </source>
</evidence>
<comment type="caution">
    <text evidence="2">The sequence shown here is derived from an EMBL/GenBank/DDBJ whole genome shotgun (WGS) entry which is preliminary data.</text>
</comment>
<feature type="domain" description="SecA DEAD-like N-terminal" evidence="1">
    <location>
        <begin position="846"/>
        <end position="930"/>
    </location>
</feature>
<evidence type="ECO:0000313" key="2">
    <source>
        <dbReference type="EMBL" id="CAF1508574.1"/>
    </source>
</evidence>
<organism evidence="2 3">
    <name type="scientific">Rotaria sordida</name>
    <dbReference type="NCBI Taxonomy" id="392033"/>
    <lineage>
        <taxon>Eukaryota</taxon>
        <taxon>Metazoa</taxon>
        <taxon>Spiralia</taxon>
        <taxon>Gnathifera</taxon>
        <taxon>Rotifera</taxon>
        <taxon>Eurotatoria</taxon>
        <taxon>Bdelloidea</taxon>
        <taxon>Philodinida</taxon>
        <taxon>Philodinidae</taxon>
        <taxon>Rotaria</taxon>
    </lineage>
</organism>
<dbReference type="Pfam" id="PF07517">
    <property type="entry name" value="SecA_DEAD"/>
    <property type="match status" value="1"/>
</dbReference>
<reference evidence="2" key="1">
    <citation type="submission" date="2021-02" db="EMBL/GenBank/DDBJ databases">
        <authorList>
            <person name="Nowell W R."/>
        </authorList>
    </citation>
    <scope>NUCLEOTIDE SEQUENCE</scope>
</reference>
<evidence type="ECO:0000259" key="1">
    <source>
        <dbReference type="Pfam" id="PF07517"/>
    </source>
</evidence>